<evidence type="ECO:0000313" key="8">
    <source>
        <dbReference type="EMBL" id="GFS23825.1"/>
    </source>
</evidence>
<feature type="transmembrane region" description="Helical" evidence="7">
    <location>
        <begin position="202"/>
        <end position="221"/>
    </location>
</feature>
<keyword evidence="3 7" id="KW-0812">Transmembrane</keyword>
<dbReference type="InterPro" id="IPR004254">
    <property type="entry name" value="AdipoR/HlyIII-related"/>
</dbReference>
<comment type="similarity">
    <text evidence="2">Belongs to the ADIPOR family.</text>
</comment>
<organism evidence="8 9">
    <name type="scientific">Elysia marginata</name>
    <dbReference type="NCBI Taxonomy" id="1093978"/>
    <lineage>
        <taxon>Eukaryota</taxon>
        <taxon>Metazoa</taxon>
        <taxon>Spiralia</taxon>
        <taxon>Lophotrochozoa</taxon>
        <taxon>Mollusca</taxon>
        <taxon>Gastropoda</taxon>
        <taxon>Heterobranchia</taxon>
        <taxon>Euthyneura</taxon>
        <taxon>Panpulmonata</taxon>
        <taxon>Sacoglossa</taxon>
        <taxon>Placobranchoidea</taxon>
        <taxon>Plakobranchidae</taxon>
        <taxon>Elysia</taxon>
    </lineage>
</organism>
<proteinExistence type="inferred from homology"/>
<dbReference type="PANTHER" id="PTHR20855">
    <property type="entry name" value="ADIPOR/PROGESTIN RECEPTOR-RELATED"/>
    <property type="match status" value="1"/>
</dbReference>
<keyword evidence="5 7" id="KW-0472">Membrane</keyword>
<dbReference type="PANTHER" id="PTHR20855:SF15">
    <property type="entry name" value="PROGESTIN AND ADIPOQ RECEPTOR FAMILY MEMBER 3"/>
    <property type="match status" value="1"/>
</dbReference>
<protein>
    <submittedName>
        <fullName evidence="8">Progestin and adipoQ receptor family member 3</fullName>
    </submittedName>
</protein>
<keyword evidence="6" id="KW-0479">Metal-binding</keyword>
<feature type="binding site" evidence="6">
    <location>
        <position position="155"/>
    </location>
    <ligand>
        <name>Zn(2+)</name>
        <dbReference type="ChEBI" id="CHEBI:29105"/>
    </ligand>
</feature>
<evidence type="ECO:0000256" key="1">
    <source>
        <dbReference type="ARBA" id="ARBA00004141"/>
    </source>
</evidence>
<evidence type="ECO:0000256" key="3">
    <source>
        <dbReference type="ARBA" id="ARBA00022692"/>
    </source>
</evidence>
<evidence type="ECO:0000256" key="5">
    <source>
        <dbReference type="ARBA" id="ARBA00023136"/>
    </source>
</evidence>
<evidence type="ECO:0000256" key="4">
    <source>
        <dbReference type="ARBA" id="ARBA00022989"/>
    </source>
</evidence>
<evidence type="ECO:0000256" key="2">
    <source>
        <dbReference type="ARBA" id="ARBA00007018"/>
    </source>
</evidence>
<gene>
    <name evidence="8" type="ORF">ElyMa_003399700</name>
</gene>
<comment type="caution">
    <text evidence="8">The sequence shown here is derived from an EMBL/GenBank/DDBJ whole genome shotgun (WGS) entry which is preliminary data.</text>
</comment>
<keyword evidence="6" id="KW-0862">Zinc</keyword>
<dbReference type="AlphaFoldDB" id="A0AAV4JQ08"/>
<dbReference type="GO" id="GO:0016020">
    <property type="term" value="C:membrane"/>
    <property type="evidence" value="ECO:0007669"/>
    <property type="project" value="UniProtKB-SubCell"/>
</dbReference>
<feature type="transmembrane region" description="Helical" evidence="7">
    <location>
        <begin position="135"/>
        <end position="157"/>
    </location>
</feature>
<name>A0AAV4JQ08_9GAST</name>
<dbReference type="EMBL" id="BMAT01007001">
    <property type="protein sequence ID" value="GFS23825.1"/>
    <property type="molecule type" value="Genomic_DNA"/>
</dbReference>
<feature type="transmembrane region" description="Helical" evidence="7">
    <location>
        <begin position="102"/>
        <end position="123"/>
    </location>
</feature>
<keyword evidence="4 7" id="KW-1133">Transmembrane helix</keyword>
<dbReference type="Pfam" id="PF03006">
    <property type="entry name" value="HlyIII"/>
    <property type="match status" value="1"/>
</dbReference>
<accession>A0AAV4JQ08</accession>
<dbReference type="Proteomes" id="UP000762676">
    <property type="component" value="Unassembled WGS sequence"/>
</dbReference>
<comment type="subcellular location">
    <subcellularLocation>
        <location evidence="1">Membrane</location>
        <topology evidence="1">Multi-pass membrane protein</topology>
    </subcellularLocation>
</comment>
<sequence>MALPLYSRFDLVKNRQAKSQQSSHNLQEDAYHIMEIEIDDHSLKACQTGICDRDKAAISLLKYHEIPDFLKMPYVLHGYRCRLPPDLCMKSLVFWTNETLNIWSHLLGFFIFLLLVLYDNIIALPQINGSLADHFIITLGLFCFMFCMLCSTGYHIFYCHSERASKKWLAVDMTEPPPMDDLLDAVSEEVSSLVSAPRKNSIFHIFVCLVMVALEVILEFWKKEEIAQSKIWAIRRVR</sequence>
<keyword evidence="9" id="KW-1185">Reference proteome</keyword>
<evidence type="ECO:0000313" key="9">
    <source>
        <dbReference type="Proteomes" id="UP000762676"/>
    </source>
</evidence>
<evidence type="ECO:0000256" key="7">
    <source>
        <dbReference type="SAM" id="Phobius"/>
    </source>
</evidence>
<dbReference type="GO" id="GO:0038023">
    <property type="term" value="F:signaling receptor activity"/>
    <property type="evidence" value="ECO:0007669"/>
    <property type="project" value="TreeGrafter"/>
</dbReference>
<reference evidence="8 9" key="1">
    <citation type="journal article" date="2021" name="Elife">
        <title>Chloroplast acquisition without the gene transfer in kleptoplastic sea slugs, Plakobranchus ocellatus.</title>
        <authorList>
            <person name="Maeda T."/>
            <person name="Takahashi S."/>
            <person name="Yoshida T."/>
            <person name="Shimamura S."/>
            <person name="Takaki Y."/>
            <person name="Nagai Y."/>
            <person name="Toyoda A."/>
            <person name="Suzuki Y."/>
            <person name="Arimoto A."/>
            <person name="Ishii H."/>
            <person name="Satoh N."/>
            <person name="Nishiyama T."/>
            <person name="Hasebe M."/>
            <person name="Maruyama T."/>
            <person name="Minagawa J."/>
            <person name="Obokata J."/>
            <person name="Shigenobu S."/>
        </authorList>
    </citation>
    <scope>NUCLEOTIDE SEQUENCE [LARGE SCALE GENOMIC DNA]</scope>
</reference>
<keyword evidence="8" id="KW-0675">Receptor</keyword>
<evidence type="ECO:0000256" key="6">
    <source>
        <dbReference type="PIRSR" id="PIRSR604254-1"/>
    </source>
</evidence>
<dbReference type="GO" id="GO:0046872">
    <property type="term" value="F:metal ion binding"/>
    <property type="evidence" value="ECO:0007669"/>
    <property type="project" value="UniProtKB-KW"/>
</dbReference>